<keyword evidence="8" id="KW-1185">Reference proteome</keyword>
<organism evidence="7 8">
    <name type="scientific">Pseudomonas flexibilis</name>
    <dbReference type="NCBI Taxonomy" id="706570"/>
    <lineage>
        <taxon>Bacteria</taxon>
        <taxon>Pseudomonadati</taxon>
        <taxon>Pseudomonadota</taxon>
        <taxon>Gammaproteobacteria</taxon>
        <taxon>Pseudomonadales</taxon>
        <taxon>Pseudomonadaceae</taxon>
        <taxon>Pseudomonas</taxon>
    </lineage>
</organism>
<protein>
    <recommendedName>
        <fullName evidence="6">Flagellin N-terminal domain-containing protein</fullName>
    </recommendedName>
</protein>
<evidence type="ECO:0000256" key="4">
    <source>
        <dbReference type="ARBA" id="ARBA00022525"/>
    </source>
</evidence>
<evidence type="ECO:0000256" key="2">
    <source>
        <dbReference type="ARBA" id="ARBA00004613"/>
    </source>
</evidence>
<evidence type="ECO:0000256" key="3">
    <source>
        <dbReference type="ARBA" id="ARBA00005709"/>
    </source>
</evidence>
<evidence type="ECO:0000256" key="5">
    <source>
        <dbReference type="ARBA" id="ARBA00023143"/>
    </source>
</evidence>
<dbReference type="PANTHER" id="PTHR42792:SF1">
    <property type="entry name" value="FLAGELLAR HOOK-ASSOCIATED PROTEIN 3"/>
    <property type="match status" value="1"/>
</dbReference>
<feature type="domain" description="Flagellin N-terminal" evidence="6">
    <location>
        <begin position="4"/>
        <end position="140"/>
    </location>
</feature>
<dbReference type="STRING" id="706570.PT85_04875"/>
<reference evidence="7 8" key="1">
    <citation type="submission" date="2014-11" db="EMBL/GenBank/DDBJ databases">
        <title>Genome sequence of Pseudomonas tuomuerensis JCM 14085.</title>
        <authorList>
            <person name="Shin S.-K."/>
            <person name="Yi H."/>
        </authorList>
    </citation>
    <scope>NUCLEOTIDE SEQUENCE [LARGE SCALE GENOMIC DNA]</scope>
    <source>
        <strain evidence="7 8">JCM 14085</strain>
    </source>
</reference>
<dbReference type="GO" id="GO:0009424">
    <property type="term" value="C:bacterial-type flagellum hook"/>
    <property type="evidence" value="ECO:0007669"/>
    <property type="project" value="InterPro"/>
</dbReference>
<dbReference type="Pfam" id="PF00669">
    <property type="entry name" value="Flagellin_N"/>
    <property type="match status" value="1"/>
</dbReference>
<comment type="similarity">
    <text evidence="3">Belongs to the bacterial flagellin family.</text>
</comment>
<dbReference type="PANTHER" id="PTHR42792">
    <property type="entry name" value="FLAGELLIN"/>
    <property type="match status" value="1"/>
</dbReference>
<sequence>MRLSTNQVFNSHVSSYNKGYAELSKTHQQLTTGVRIQTPADDPVGSARLLQLEQQANLLGQYKANMTDATNSLTQEESILKSMINVAQRARDLAGHAGNGAYNDHNRQAIAAELKQIENELFGLMNSKNASGEYWFSGSQSGIQPYVRNADGTYSYQGDHSQQYLQVATGTQISISDNGFDAFESAKNVSRTETRLDTAGPNGQRLYLSQGTVATQRDFDGGFRAGAPYRLEISGDAATGNISYEVYDKNNVLVPAQDGGVGSYDPTLENPKISFLGVEFTLDAMLKDGESESDYATLLDGHSFEIGMAPDRFATVGSSASAQITDSTVVDADAYAAGFPAGGVTLTYDGAAYQAFAQPGNAPIPSTFDGVSNTLTVAGVEFSFSGAPVAGDQFSISADSQENQNILNTIAQLRQALEQPADGIEGGNLRIREAIATALGNIDSGMMQIESTQAHIGARLNSIDTLTLENESLSVYNASTQSLIRDTDIAEATSRLVLQQTKLEAAQAAFMRVSQLSLFDRM</sequence>
<comment type="subcellular location">
    <subcellularLocation>
        <location evidence="1">Bacterial flagellum</location>
    </subcellularLocation>
    <subcellularLocation>
        <location evidence="2">Secreted</location>
    </subcellularLocation>
</comment>
<dbReference type="NCBIfam" id="TIGR02550">
    <property type="entry name" value="flagell_flgL"/>
    <property type="match status" value="1"/>
</dbReference>
<dbReference type="InterPro" id="IPR013384">
    <property type="entry name" value="Flagell_FlgL"/>
</dbReference>
<evidence type="ECO:0000313" key="8">
    <source>
        <dbReference type="Proteomes" id="UP000030980"/>
    </source>
</evidence>
<dbReference type="GO" id="GO:0071973">
    <property type="term" value="P:bacterial-type flagellum-dependent cell motility"/>
    <property type="evidence" value="ECO:0007669"/>
    <property type="project" value="InterPro"/>
</dbReference>
<dbReference type="RefSeq" id="WP_039606090.1">
    <property type="nucleotide sequence ID" value="NZ_FMUP01000013.1"/>
</dbReference>
<dbReference type="EMBL" id="JTAK01000002">
    <property type="protein sequence ID" value="KHO65413.1"/>
    <property type="molecule type" value="Genomic_DNA"/>
</dbReference>
<dbReference type="Gene3D" id="1.20.1330.10">
    <property type="entry name" value="f41 fragment of flagellin, N-terminal domain"/>
    <property type="match status" value="2"/>
</dbReference>
<dbReference type="InterPro" id="IPR001492">
    <property type="entry name" value="Flagellin"/>
</dbReference>
<keyword evidence="4" id="KW-0964">Secreted</keyword>
<evidence type="ECO:0000259" key="6">
    <source>
        <dbReference type="Pfam" id="PF00669"/>
    </source>
</evidence>
<dbReference type="SUPFAM" id="SSF64518">
    <property type="entry name" value="Phase 1 flagellin"/>
    <property type="match status" value="1"/>
</dbReference>
<proteinExistence type="inferred from homology"/>
<evidence type="ECO:0000256" key="1">
    <source>
        <dbReference type="ARBA" id="ARBA00004365"/>
    </source>
</evidence>
<gene>
    <name evidence="7" type="ORF">PT85_04875</name>
</gene>
<dbReference type="GO" id="GO:0005576">
    <property type="term" value="C:extracellular region"/>
    <property type="evidence" value="ECO:0007669"/>
    <property type="project" value="UniProtKB-SubCell"/>
</dbReference>
<dbReference type="AlphaFoldDB" id="A0A0B3BLS3"/>
<accession>A0A0B3BLS3</accession>
<comment type="caution">
    <text evidence="7">The sequence shown here is derived from an EMBL/GenBank/DDBJ whole genome shotgun (WGS) entry which is preliminary data.</text>
</comment>
<dbReference type="GO" id="GO:0005198">
    <property type="term" value="F:structural molecule activity"/>
    <property type="evidence" value="ECO:0007669"/>
    <property type="project" value="InterPro"/>
</dbReference>
<dbReference type="InterPro" id="IPR001029">
    <property type="entry name" value="Flagellin_N"/>
</dbReference>
<name>A0A0B3BLS3_9PSED</name>
<dbReference type="Proteomes" id="UP000030980">
    <property type="component" value="Unassembled WGS sequence"/>
</dbReference>
<dbReference type="OrthoDB" id="9768249at2"/>
<keyword evidence="5" id="KW-0975">Bacterial flagellum</keyword>
<dbReference type="NCBIfam" id="NF009361">
    <property type="entry name" value="PRK12717.1"/>
    <property type="match status" value="1"/>
</dbReference>
<evidence type="ECO:0000313" key="7">
    <source>
        <dbReference type="EMBL" id="KHO65413.1"/>
    </source>
</evidence>